<accession>A0A0J9X7M1</accession>
<reference evidence="2" key="1">
    <citation type="submission" date="2014-03" db="EMBL/GenBank/DDBJ databases">
        <authorList>
            <person name="Casaregola S."/>
        </authorList>
    </citation>
    <scope>NUCLEOTIDE SEQUENCE [LARGE SCALE GENOMIC DNA]</scope>
    <source>
        <strain evidence="2">CLIB 918</strain>
    </source>
</reference>
<sequence>MNPEVQVFDGDIVATTSNATDNKGDVHWKERQNNRKATNIREDEVDTEIRALKENVHDEQVQIKDVRRRLEMDANMIQKMIDEIKTFRNNLNDLAKENTRVTKENCRLTEKLSDAEEKIVKMESMIDYFTLKTNETDRKFKLLEHTKQDRQSWTQVASLAKKFDIICKQQKILATSENQHNRPILMGMDHTRSVQKLFKFAG</sequence>
<name>A0A0J9X7M1_GEOCN</name>
<evidence type="ECO:0000256" key="1">
    <source>
        <dbReference type="SAM" id="Coils"/>
    </source>
</evidence>
<keyword evidence="1" id="KW-0175">Coiled coil</keyword>
<feature type="coiled-coil region" evidence="1">
    <location>
        <begin position="49"/>
        <end position="104"/>
    </location>
</feature>
<proteinExistence type="predicted"/>
<evidence type="ECO:0000313" key="3">
    <source>
        <dbReference type="Proteomes" id="UP000242525"/>
    </source>
</evidence>
<evidence type="ECO:0000313" key="2">
    <source>
        <dbReference type="EMBL" id="CDO52798.1"/>
    </source>
</evidence>
<keyword evidence="3" id="KW-1185">Reference proteome</keyword>
<dbReference type="Proteomes" id="UP000242525">
    <property type="component" value="Unassembled WGS sequence"/>
</dbReference>
<organism evidence="2 3">
    <name type="scientific">Geotrichum candidum</name>
    <name type="common">Oospora lactis</name>
    <name type="synonym">Dipodascus geotrichum</name>
    <dbReference type="NCBI Taxonomy" id="1173061"/>
    <lineage>
        <taxon>Eukaryota</taxon>
        <taxon>Fungi</taxon>
        <taxon>Dikarya</taxon>
        <taxon>Ascomycota</taxon>
        <taxon>Saccharomycotina</taxon>
        <taxon>Dipodascomycetes</taxon>
        <taxon>Dipodascales</taxon>
        <taxon>Dipodascaceae</taxon>
        <taxon>Geotrichum</taxon>
    </lineage>
</organism>
<dbReference type="AlphaFoldDB" id="A0A0J9X7M1"/>
<protein>
    <submittedName>
        <fullName evidence="2">Similar to Saccharomyces cerevisiae YMR117C SPC24 Component of the evolutionarily conserved kinetochore-associated Ndc80 complex (Ndc80p-Nuf2p-Spc24p-Spc25p)</fullName>
    </submittedName>
</protein>
<dbReference type="EMBL" id="CCBN010000003">
    <property type="protein sequence ID" value="CDO52798.1"/>
    <property type="molecule type" value="Genomic_DNA"/>
</dbReference>
<gene>
    <name evidence="2" type="ORF">BN980_GECA03s07952g</name>
</gene>
<comment type="caution">
    <text evidence="2">The sequence shown here is derived from an EMBL/GenBank/DDBJ whole genome shotgun (WGS) entry which is preliminary data.</text>
</comment>